<evidence type="ECO:0000313" key="2">
    <source>
        <dbReference type="Proteomes" id="UP000799640"/>
    </source>
</evidence>
<gene>
    <name evidence="1" type="ORF">EJ06DRAFT_91322</name>
</gene>
<reference evidence="1" key="1">
    <citation type="journal article" date="2020" name="Stud. Mycol.">
        <title>101 Dothideomycetes genomes: a test case for predicting lifestyles and emergence of pathogens.</title>
        <authorList>
            <person name="Haridas S."/>
            <person name="Albert R."/>
            <person name="Binder M."/>
            <person name="Bloem J."/>
            <person name="Labutti K."/>
            <person name="Salamov A."/>
            <person name="Andreopoulos B."/>
            <person name="Baker S."/>
            <person name="Barry K."/>
            <person name="Bills G."/>
            <person name="Bluhm B."/>
            <person name="Cannon C."/>
            <person name="Castanera R."/>
            <person name="Culley D."/>
            <person name="Daum C."/>
            <person name="Ezra D."/>
            <person name="Gonzalez J."/>
            <person name="Henrissat B."/>
            <person name="Kuo A."/>
            <person name="Liang C."/>
            <person name="Lipzen A."/>
            <person name="Lutzoni F."/>
            <person name="Magnuson J."/>
            <person name="Mondo S."/>
            <person name="Nolan M."/>
            <person name="Ohm R."/>
            <person name="Pangilinan J."/>
            <person name="Park H.-J."/>
            <person name="Ramirez L."/>
            <person name="Alfaro M."/>
            <person name="Sun H."/>
            <person name="Tritt A."/>
            <person name="Yoshinaga Y."/>
            <person name="Zwiers L.-H."/>
            <person name="Turgeon B."/>
            <person name="Goodwin S."/>
            <person name="Spatafora J."/>
            <person name="Crous P."/>
            <person name="Grigoriev I."/>
        </authorList>
    </citation>
    <scope>NUCLEOTIDE SEQUENCE</scope>
    <source>
        <strain evidence="1">CBS 262.69</strain>
    </source>
</reference>
<dbReference type="AlphaFoldDB" id="A0A6G1HRZ2"/>
<protein>
    <submittedName>
        <fullName evidence="1">Uncharacterized protein</fullName>
    </submittedName>
</protein>
<sequence length="104" mass="11741">MAYRVFLLVVQQKTFAETCPQRQPSNTCARSTQASPAGDIDTMVASLTASPERHTEVGDFIYSRAEAPIRLTISGLRSWAYISVTGITRVTLQRRLYSFFKFIF</sequence>
<name>A0A6G1HRZ2_9PEZI</name>
<organism evidence="1 2">
    <name type="scientific">Trichodelitschia bisporula</name>
    <dbReference type="NCBI Taxonomy" id="703511"/>
    <lineage>
        <taxon>Eukaryota</taxon>
        <taxon>Fungi</taxon>
        <taxon>Dikarya</taxon>
        <taxon>Ascomycota</taxon>
        <taxon>Pezizomycotina</taxon>
        <taxon>Dothideomycetes</taxon>
        <taxon>Dothideomycetes incertae sedis</taxon>
        <taxon>Phaeotrichales</taxon>
        <taxon>Phaeotrichaceae</taxon>
        <taxon>Trichodelitschia</taxon>
    </lineage>
</organism>
<accession>A0A6G1HRZ2</accession>
<dbReference type="Proteomes" id="UP000799640">
    <property type="component" value="Unassembled WGS sequence"/>
</dbReference>
<keyword evidence="2" id="KW-1185">Reference proteome</keyword>
<evidence type="ECO:0000313" key="1">
    <source>
        <dbReference type="EMBL" id="KAF2398772.1"/>
    </source>
</evidence>
<proteinExistence type="predicted"/>
<dbReference type="EMBL" id="ML996699">
    <property type="protein sequence ID" value="KAF2398772.1"/>
    <property type="molecule type" value="Genomic_DNA"/>
</dbReference>